<evidence type="ECO:0000256" key="4">
    <source>
        <dbReference type="ARBA" id="ARBA00022692"/>
    </source>
</evidence>
<evidence type="ECO:0000256" key="5">
    <source>
        <dbReference type="ARBA" id="ARBA00022989"/>
    </source>
</evidence>
<keyword evidence="2 7" id="KW-0813">Transport</keyword>
<comment type="similarity">
    <text evidence="7">Belongs to the binding-protein-dependent transport system permease family.</text>
</comment>
<dbReference type="EMBL" id="AZHX01000307">
    <property type="protein sequence ID" value="ETX08081.1"/>
    <property type="molecule type" value="Genomic_DNA"/>
</dbReference>
<feature type="transmembrane region" description="Helical" evidence="7">
    <location>
        <begin position="281"/>
        <end position="301"/>
    </location>
</feature>
<dbReference type="PANTHER" id="PTHR43386">
    <property type="entry name" value="OLIGOPEPTIDE TRANSPORT SYSTEM PERMEASE PROTEIN APPC"/>
    <property type="match status" value="1"/>
</dbReference>
<sequence length="316" mass="35212">MATRTTSDASVVDVSHAMRVSYHFIREAPLIPLFILLVLGLAAIFAPVLAPHGKLEPVQVTDEQCQAKYGRSFRSCYIDDDPPFFMKGSILRTPLGTDYLGRDNLSRLMYGARISLLVSLTGTLAAGAIGTLLGILAGYMGRVWDQVIMRITDAWLTLPTLVFAILLASIRGPGLWNVILILAVVFWSRYARLVRGEVLTLRERDFVRLAEVNGVSKFHIIFRHLLPNVMNTVMVFFTLIVGVAIIIEANLSFLGVGVPPPEPAWGLMISQEREALMEGKWWLAAWPGLCIMLLVLSANMLGDWLRVRLDPQLRNR</sequence>
<dbReference type="PROSITE" id="PS50928">
    <property type="entry name" value="ABC_TM1"/>
    <property type="match status" value="1"/>
</dbReference>
<comment type="caution">
    <text evidence="9">The sequence shown here is derived from an EMBL/GenBank/DDBJ whole genome shotgun (WGS) entry which is preliminary data.</text>
</comment>
<protein>
    <recommendedName>
        <fullName evidence="8">ABC transmembrane type-1 domain-containing protein</fullName>
    </recommendedName>
</protein>
<organism evidence="9 10">
    <name type="scientific">Candidatus Entotheonella gemina</name>
    <dbReference type="NCBI Taxonomy" id="1429439"/>
    <lineage>
        <taxon>Bacteria</taxon>
        <taxon>Pseudomonadati</taxon>
        <taxon>Nitrospinota/Tectimicrobiota group</taxon>
        <taxon>Candidatus Tectimicrobiota</taxon>
        <taxon>Candidatus Entotheonellia</taxon>
        <taxon>Candidatus Entotheonellales</taxon>
        <taxon>Candidatus Entotheonellaceae</taxon>
        <taxon>Candidatus Entotheonella</taxon>
    </lineage>
</organism>
<comment type="subcellular location">
    <subcellularLocation>
        <location evidence="1 7">Cell membrane</location>
        <topology evidence="1 7">Multi-pass membrane protein</topology>
    </subcellularLocation>
</comment>
<evidence type="ECO:0000256" key="6">
    <source>
        <dbReference type="ARBA" id="ARBA00023136"/>
    </source>
</evidence>
<evidence type="ECO:0000256" key="1">
    <source>
        <dbReference type="ARBA" id="ARBA00004651"/>
    </source>
</evidence>
<dbReference type="Pfam" id="PF00528">
    <property type="entry name" value="BPD_transp_1"/>
    <property type="match status" value="1"/>
</dbReference>
<dbReference type="InterPro" id="IPR050366">
    <property type="entry name" value="BP-dependent_transpt_permease"/>
</dbReference>
<evidence type="ECO:0000313" key="9">
    <source>
        <dbReference type="EMBL" id="ETX08081.1"/>
    </source>
</evidence>
<feature type="domain" description="ABC transmembrane type-1" evidence="8">
    <location>
        <begin position="112"/>
        <end position="302"/>
    </location>
</feature>
<dbReference type="SUPFAM" id="SSF161098">
    <property type="entry name" value="MetI-like"/>
    <property type="match status" value="1"/>
</dbReference>
<keyword evidence="6 7" id="KW-0472">Membrane</keyword>
<dbReference type="InterPro" id="IPR000515">
    <property type="entry name" value="MetI-like"/>
</dbReference>
<evidence type="ECO:0000256" key="3">
    <source>
        <dbReference type="ARBA" id="ARBA00022475"/>
    </source>
</evidence>
<dbReference type="CDD" id="cd06261">
    <property type="entry name" value="TM_PBP2"/>
    <property type="match status" value="1"/>
</dbReference>
<feature type="transmembrane region" description="Helical" evidence="7">
    <location>
        <begin position="151"/>
        <end position="170"/>
    </location>
</feature>
<accession>W4MDR5</accession>
<name>W4MDR5_9BACT</name>
<dbReference type="HOGENOM" id="CLU_028518_5_0_7"/>
<feature type="transmembrane region" description="Helical" evidence="7">
    <location>
        <begin position="225"/>
        <end position="247"/>
    </location>
</feature>
<evidence type="ECO:0000313" key="10">
    <source>
        <dbReference type="Proteomes" id="UP000019140"/>
    </source>
</evidence>
<evidence type="ECO:0000256" key="7">
    <source>
        <dbReference type="RuleBase" id="RU363032"/>
    </source>
</evidence>
<keyword evidence="10" id="KW-1185">Reference proteome</keyword>
<dbReference type="GO" id="GO:0055085">
    <property type="term" value="P:transmembrane transport"/>
    <property type="evidence" value="ECO:0007669"/>
    <property type="project" value="InterPro"/>
</dbReference>
<proteinExistence type="inferred from homology"/>
<keyword evidence="4 7" id="KW-0812">Transmembrane</keyword>
<feature type="transmembrane region" description="Helical" evidence="7">
    <location>
        <begin position="114"/>
        <end position="139"/>
    </location>
</feature>
<reference evidence="9 10" key="1">
    <citation type="journal article" date="2014" name="Nature">
        <title>An environmental bacterial taxon with a large and distinct metabolic repertoire.</title>
        <authorList>
            <person name="Wilson M.C."/>
            <person name="Mori T."/>
            <person name="Ruckert C."/>
            <person name="Uria A.R."/>
            <person name="Helf M.J."/>
            <person name="Takada K."/>
            <person name="Gernert C."/>
            <person name="Steffens U.A."/>
            <person name="Heycke N."/>
            <person name="Schmitt S."/>
            <person name="Rinke C."/>
            <person name="Helfrich E.J."/>
            <person name="Brachmann A.O."/>
            <person name="Gurgui C."/>
            <person name="Wakimoto T."/>
            <person name="Kracht M."/>
            <person name="Crusemann M."/>
            <person name="Hentschel U."/>
            <person name="Abe I."/>
            <person name="Matsunaga S."/>
            <person name="Kalinowski J."/>
            <person name="Takeyama H."/>
            <person name="Piel J."/>
        </authorList>
    </citation>
    <scope>NUCLEOTIDE SEQUENCE [LARGE SCALE GENOMIC DNA]</scope>
    <source>
        <strain evidence="10">TSY2</strain>
    </source>
</reference>
<feature type="transmembrane region" description="Helical" evidence="7">
    <location>
        <begin position="176"/>
        <end position="194"/>
    </location>
</feature>
<dbReference type="Proteomes" id="UP000019140">
    <property type="component" value="Unassembled WGS sequence"/>
</dbReference>
<evidence type="ECO:0000256" key="2">
    <source>
        <dbReference type="ARBA" id="ARBA00022448"/>
    </source>
</evidence>
<dbReference type="PANTHER" id="PTHR43386:SF1">
    <property type="entry name" value="D,D-DIPEPTIDE TRANSPORT SYSTEM PERMEASE PROTEIN DDPC-RELATED"/>
    <property type="match status" value="1"/>
</dbReference>
<keyword evidence="5 7" id="KW-1133">Transmembrane helix</keyword>
<evidence type="ECO:0000259" key="8">
    <source>
        <dbReference type="PROSITE" id="PS50928"/>
    </source>
</evidence>
<dbReference type="InterPro" id="IPR035906">
    <property type="entry name" value="MetI-like_sf"/>
</dbReference>
<feature type="transmembrane region" description="Helical" evidence="7">
    <location>
        <begin position="28"/>
        <end position="50"/>
    </location>
</feature>
<dbReference type="Gene3D" id="1.10.3720.10">
    <property type="entry name" value="MetI-like"/>
    <property type="match status" value="1"/>
</dbReference>
<keyword evidence="3" id="KW-1003">Cell membrane</keyword>
<gene>
    <name evidence="9" type="ORF">ETSY2_07455</name>
</gene>
<dbReference type="AlphaFoldDB" id="W4MDR5"/>
<dbReference type="GO" id="GO:0005886">
    <property type="term" value="C:plasma membrane"/>
    <property type="evidence" value="ECO:0007669"/>
    <property type="project" value="UniProtKB-SubCell"/>
</dbReference>